<protein>
    <submittedName>
        <fullName evidence="1">Uncharacterized protein</fullName>
    </submittedName>
</protein>
<evidence type="ECO:0000313" key="2">
    <source>
        <dbReference type="Proteomes" id="UP000092093"/>
    </source>
</evidence>
<feature type="non-terminal residue" evidence="1">
    <location>
        <position position="1"/>
    </location>
</feature>
<proteinExistence type="predicted"/>
<accession>A0A1B7W4D4</accession>
<name>A0A1B7W4D4_APHFL</name>
<dbReference type="Proteomes" id="UP000092093">
    <property type="component" value="Unassembled WGS sequence"/>
</dbReference>
<gene>
    <name evidence="1" type="ORF">AN484_28415</name>
</gene>
<comment type="caution">
    <text evidence="1">The sequence shown here is derived from an EMBL/GenBank/DDBJ whole genome shotgun (WGS) entry which is preliminary data.</text>
</comment>
<dbReference type="AlphaFoldDB" id="A0A1B7W4D4"/>
<sequence length="118" mass="11722">GRSGVGQFTQPTVQDVVVDAMVSSDRGDRHAGNAASGNQLGFELGAVSAATTAGLGEMVVGVHVSTICDAGSLVRADAPELRGTDDTCVAAELTCVAQTIPVSPPSCAAQTIPVSLPS</sequence>
<reference evidence="1 2" key="1">
    <citation type="submission" date="2015-09" db="EMBL/GenBank/DDBJ databases">
        <title>Aphanizomenon flos-aquae WA102.</title>
        <authorList>
            <person name="Driscoll C."/>
        </authorList>
    </citation>
    <scope>NUCLEOTIDE SEQUENCE [LARGE SCALE GENOMIC DNA]</scope>
    <source>
        <strain evidence="1">WA102</strain>
    </source>
</reference>
<organism evidence="1 2">
    <name type="scientific">Aphanizomenon flos-aquae WA102</name>
    <dbReference type="NCBI Taxonomy" id="1710896"/>
    <lineage>
        <taxon>Bacteria</taxon>
        <taxon>Bacillati</taxon>
        <taxon>Cyanobacteriota</taxon>
        <taxon>Cyanophyceae</taxon>
        <taxon>Nostocales</taxon>
        <taxon>Aphanizomenonaceae</taxon>
        <taxon>Aphanizomenon</taxon>
    </lineage>
</organism>
<dbReference type="EMBL" id="LJOW01000960">
    <property type="protein sequence ID" value="OBQ31990.1"/>
    <property type="molecule type" value="Genomic_DNA"/>
</dbReference>
<evidence type="ECO:0000313" key="1">
    <source>
        <dbReference type="EMBL" id="OBQ31990.1"/>
    </source>
</evidence>